<name>A0A5C6WU35_9DELT</name>
<evidence type="ECO:0000313" key="2">
    <source>
        <dbReference type="Proteomes" id="UP000321046"/>
    </source>
</evidence>
<comment type="caution">
    <text evidence="1">The sequence shown here is derived from an EMBL/GenBank/DDBJ whole genome shotgun (WGS) entry which is preliminary data.</text>
</comment>
<dbReference type="Proteomes" id="UP000321046">
    <property type="component" value="Unassembled WGS sequence"/>
</dbReference>
<sequence length="157" mass="15851">MTPTHPTLLLRLLALTALLLVVSGCGELLDALPGTSISGTVYGESFSAISSTAEVSSDGTYFLTFSDDASYSCTSTPPGNYLTVVVGQVTGAGTLSAAGNVSFNLVEDGTTFTESASAGSVTIDRLDAEFDQLIEGSISAVGPSSDVAGSFSTTICN</sequence>
<organism evidence="1 2">
    <name type="scientific">Lujinxingia vulgaris</name>
    <dbReference type="NCBI Taxonomy" id="2600176"/>
    <lineage>
        <taxon>Bacteria</taxon>
        <taxon>Deltaproteobacteria</taxon>
        <taxon>Bradymonadales</taxon>
        <taxon>Lujinxingiaceae</taxon>
        <taxon>Lujinxingia</taxon>
    </lineage>
</organism>
<gene>
    <name evidence="1" type="ORF">FRC96_19300</name>
</gene>
<evidence type="ECO:0000313" key="1">
    <source>
        <dbReference type="EMBL" id="TXD32049.1"/>
    </source>
</evidence>
<dbReference type="RefSeq" id="WP_146976972.1">
    <property type="nucleotide sequence ID" value="NZ_VOSL01000141.1"/>
</dbReference>
<proteinExistence type="predicted"/>
<accession>A0A5C6WU35</accession>
<dbReference type="EMBL" id="VOSL01000141">
    <property type="protein sequence ID" value="TXD32049.1"/>
    <property type="molecule type" value="Genomic_DNA"/>
</dbReference>
<evidence type="ECO:0008006" key="3">
    <source>
        <dbReference type="Google" id="ProtNLM"/>
    </source>
</evidence>
<dbReference type="OrthoDB" id="5514086at2"/>
<reference evidence="1 2" key="1">
    <citation type="submission" date="2019-08" db="EMBL/GenBank/DDBJ databases">
        <title>Bradymonadales sp. TMQ2.</title>
        <authorList>
            <person name="Liang Q."/>
        </authorList>
    </citation>
    <scope>NUCLEOTIDE SEQUENCE [LARGE SCALE GENOMIC DNA]</scope>
    <source>
        <strain evidence="1 2">TMQ2</strain>
    </source>
</reference>
<dbReference type="AlphaFoldDB" id="A0A5C6WU35"/>
<protein>
    <recommendedName>
        <fullName evidence="3">Lipoprotein</fullName>
    </recommendedName>
</protein>